<protein>
    <submittedName>
        <fullName evidence="2">Uncharacterized protein</fullName>
    </submittedName>
</protein>
<proteinExistence type="predicted"/>
<dbReference type="Proteomes" id="UP000006591">
    <property type="component" value="Chromosome 9"/>
</dbReference>
<dbReference type="AlphaFoldDB" id="A0A0E0IND7"/>
<dbReference type="HOGENOM" id="CLU_1231598_0_0_1"/>
<evidence type="ECO:0000256" key="1">
    <source>
        <dbReference type="SAM" id="MobiDB-lite"/>
    </source>
</evidence>
<dbReference type="Gramene" id="ONIVA09G20100.1">
    <property type="protein sequence ID" value="ONIVA09G20100.1"/>
    <property type="gene ID" value="ONIVA09G20100"/>
</dbReference>
<keyword evidence="3" id="KW-1185">Reference proteome</keyword>
<evidence type="ECO:0000313" key="2">
    <source>
        <dbReference type="EnsemblPlants" id="ONIVA09G20100.1"/>
    </source>
</evidence>
<organism evidence="2">
    <name type="scientific">Oryza nivara</name>
    <name type="common">Indian wild rice</name>
    <name type="synonym">Oryza sativa f. spontanea</name>
    <dbReference type="NCBI Taxonomy" id="4536"/>
    <lineage>
        <taxon>Eukaryota</taxon>
        <taxon>Viridiplantae</taxon>
        <taxon>Streptophyta</taxon>
        <taxon>Embryophyta</taxon>
        <taxon>Tracheophyta</taxon>
        <taxon>Spermatophyta</taxon>
        <taxon>Magnoliopsida</taxon>
        <taxon>Liliopsida</taxon>
        <taxon>Poales</taxon>
        <taxon>Poaceae</taxon>
        <taxon>BOP clade</taxon>
        <taxon>Oryzoideae</taxon>
        <taxon>Oryzeae</taxon>
        <taxon>Oryzinae</taxon>
        <taxon>Oryza</taxon>
    </lineage>
</organism>
<dbReference type="EnsemblPlants" id="ONIVA09G20100.1">
    <property type="protein sequence ID" value="ONIVA09G20100.1"/>
    <property type="gene ID" value="ONIVA09G20100"/>
</dbReference>
<name>A0A0E0IND7_ORYNI</name>
<accession>A0A0E0IND7</accession>
<feature type="region of interest" description="Disordered" evidence="1">
    <location>
        <begin position="1"/>
        <end position="32"/>
    </location>
</feature>
<feature type="region of interest" description="Disordered" evidence="1">
    <location>
        <begin position="45"/>
        <end position="81"/>
    </location>
</feature>
<sequence length="225" mass="22303">MHRLDLFGKNESTVSSINEAHPGRDARPGGGARLGAATVAWRRDAARGGGGDPAAGSGTWQGGGGSGGAPPGSGIPAAGSDSRMARVVMAGVAGDGRTARAEGQRMCDGRTLASRSMRAAPCSRPTRQWLAPAMLVVGLWMTAGGGCCQMDGCVVGDPTGTPACMAAAGSLRVACVAALQVLAGGDAAGSGVELGFSRTALPSRPVMTRGRHVGAFSSPWSSSPS</sequence>
<feature type="compositionally biased region" description="Gly residues" evidence="1">
    <location>
        <begin position="47"/>
        <end position="71"/>
    </location>
</feature>
<reference evidence="2" key="2">
    <citation type="submission" date="2018-04" db="EMBL/GenBank/DDBJ databases">
        <title>OnivRS2 (Oryza nivara Reference Sequence Version 2).</title>
        <authorList>
            <person name="Zhang J."/>
            <person name="Kudrna D."/>
            <person name="Lee S."/>
            <person name="Talag J."/>
            <person name="Rajasekar S."/>
            <person name="Welchert J."/>
            <person name="Hsing Y.-I."/>
            <person name="Wing R.A."/>
        </authorList>
    </citation>
    <scope>NUCLEOTIDE SEQUENCE [LARGE SCALE GENOMIC DNA]</scope>
    <source>
        <strain evidence="2">SL10</strain>
    </source>
</reference>
<evidence type="ECO:0000313" key="3">
    <source>
        <dbReference type="Proteomes" id="UP000006591"/>
    </source>
</evidence>
<reference evidence="2" key="1">
    <citation type="submission" date="2015-04" db="UniProtKB">
        <authorList>
            <consortium name="EnsemblPlants"/>
        </authorList>
    </citation>
    <scope>IDENTIFICATION</scope>
    <source>
        <strain evidence="2">SL10</strain>
    </source>
</reference>